<dbReference type="GO" id="GO:0005829">
    <property type="term" value="C:cytosol"/>
    <property type="evidence" value="ECO:0007669"/>
    <property type="project" value="TreeGrafter"/>
</dbReference>
<dbReference type="Pfam" id="PF00072">
    <property type="entry name" value="Response_reg"/>
    <property type="match status" value="1"/>
</dbReference>
<dbReference type="SMART" id="SM00448">
    <property type="entry name" value="REC"/>
    <property type="match status" value="1"/>
</dbReference>
<feature type="domain" description="HTH LytTR-type" evidence="4">
    <location>
        <begin position="154"/>
        <end position="254"/>
    </location>
</feature>
<feature type="modified residue" description="4-aspartylphosphate" evidence="2">
    <location>
        <position position="53"/>
    </location>
</feature>
<keyword evidence="6" id="KW-1185">Reference proteome</keyword>
<feature type="domain" description="Response regulatory" evidence="3">
    <location>
        <begin position="2"/>
        <end position="113"/>
    </location>
</feature>
<keyword evidence="1" id="KW-0238">DNA-binding</keyword>
<dbReference type="GO" id="GO:0032993">
    <property type="term" value="C:protein-DNA complex"/>
    <property type="evidence" value="ECO:0007669"/>
    <property type="project" value="TreeGrafter"/>
</dbReference>
<protein>
    <submittedName>
        <fullName evidence="5">LytTR family two component transcriptional regulator</fullName>
    </submittedName>
</protein>
<evidence type="ECO:0000313" key="6">
    <source>
        <dbReference type="Proteomes" id="UP000294498"/>
    </source>
</evidence>
<dbReference type="InterPro" id="IPR007492">
    <property type="entry name" value="LytTR_DNA-bd_dom"/>
</dbReference>
<dbReference type="EMBL" id="SODV01000002">
    <property type="protein sequence ID" value="TDW96940.1"/>
    <property type="molecule type" value="Genomic_DNA"/>
</dbReference>
<dbReference type="Pfam" id="PF04397">
    <property type="entry name" value="LytTR"/>
    <property type="match status" value="1"/>
</dbReference>
<dbReference type="GO" id="GO:0000156">
    <property type="term" value="F:phosphorelay response regulator activity"/>
    <property type="evidence" value="ECO:0007669"/>
    <property type="project" value="TreeGrafter"/>
</dbReference>
<gene>
    <name evidence="5" type="ORF">EDB95_4776</name>
</gene>
<evidence type="ECO:0000259" key="4">
    <source>
        <dbReference type="PROSITE" id="PS50930"/>
    </source>
</evidence>
<dbReference type="SMART" id="SM00850">
    <property type="entry name" value="LytTR"/>
    <property type="match status" value="1"/>
</dbReference>
<proteinExistence type="predicted"/>
<dbReference type="InterPro" id="IPR001789">
    <property type="entry name" value="Sig_transdc_resp-reg_receiver"/>
</dbReference>
<name>A0A4R8DIW6_9BACT</name>
<comment type="caution">
    <text evidence="5">The sequence shown here is derived from an EMBL/GenBank/DDBJ whole genome shotgun (WGS) entry which is preliminary data.</text>
</comment>
<dbReference type="Gene3D" id="3.40.50.2300">
    <property type="match status" value="1"/>
</dbReference>
<organism evidence="5 6">
    <name type="scientific">Dinghuibacter silviterrae</name>
    <dbReference type="NCBI Taxonomy" id="1539049"/>
    <lineage>
        <taxon>Bacteria</taxon>
        <taxon>Pseudomonadati</taxon>
        <taxon>Bacteroidota</taxon>
        <taxon>Chitinophagia</taxon>
        <taxon>Chitinophagales</taxon>
        <taxon>Chitinophagaceae</taxon>
        <taxon>Dinghuibacter</taxon>
    </lineage>
</organism>
<evidence type="ECO:0000259" key="3">
    <source>
        <dbReference type="PROSITE" id="PS50110"/>
    </source>
</evidence>
<dbReference type="GO" id="GO:0000976">
    <property type="term" value="F:transcription cis-regulatory region binding"/>
    <property type="evidence" value="ECO:0007669"/>
    <property type="project" value="TreeGrafter"/>
</dbReference>
<accession>A0A4R8DIW6</accession>
<dbReference type="Proteomes" id="UP000294498">
    <property type="component" value="Unassembled WGS sequence"/>
</dbReference>
<evidence type="ECO:0000256" key="1">
    <source>
        <dbReference type="ARBA" id="ARBA00023125"/>
    </source>
</evidence>
<dbReference type="PANTHER" id="PTHR48111">
    <property type="entry name" value="REGULATOR OF RPOS"/>
    <property type="match status" value="1"/>
</dbReference>
<dbReference type="Gene3D" id="2.40.50.1020">
    <property type="entry name" value="LytTr DNA-binding domain"/>
    <property type="match status" value="1"/>
</dbReference>
<dbReference type="SUPFAM" id="SSF52172">
    <property type="entry name" value="CheY-like"/>
    <property type="match status" value="1"/>
</dbReference>
<evidence type="ECO:0000256" key="2">
    <source>
        <dbReference type="PROSITE-ProRule" id="PRU00169"/>
    </source>
</evidence>
<dbReference type="InterPro" id="IPR011006">
    <property type="entry name" value="CheY-like_superfamily"/>
</dbReference>
<dbReference type="PANTHER" id="PTHR48111:SF17">
    <property type="entry name" value="TRANSCRIPTIONAL REGULATORY PROTEIN YPDB"/>
    <property type="match status" value="1"/>
</dbReference>
<dbReference type="PROSITE" id="PS50930">
    <property type="entry name" value="HTH_LYTTR"/>
    <property type="match status" value="1"/>
</dbReference>
<dbReference type="AlphaFoldDB" id="A0A4R8DIW6"/>
<dbReference type="InterPro" id="IPR039420">
    <property type="entry name" value="WalR-like"/>
</dbReference>
<evidence type="ECO:0000313" key="5">
    <source>
        <dbReference type="EMBL" id="TDW96940.1"/>
    </source>
</evidence>
<sequence>MRCIAIDDEPLALALVKDYISKVPFLELVATCGDPFEAAAVLQANEVDLLFIDIQMPGLTGLQFIQSLTKRPMVILITAYRKFALEGFDLDVVDYLVKPVGLDRFMKACNKAQELFQLRATAGQAAPGAAATRAAGPPAPGATAAPGQAHPDFFFLNVDYSLVKVLFSDIIWIEGSGDYVKVHLHSSPRPLLVRMSTRAMEAELPTDRFVRIHKSYIIAVASITAVRKNSVFIKDMELPVGETYREAIQRLTGRSL</sequence>
<keyword evidence="2" id="KW-0597">Phosphoprotein</keyword>
<dbReference type="GO" id="GO:0006355">
    <property type="term" value="P:regulation of DNA-templated transcription"/>
    <property type="evidence" value="ECO:0007669"/>
    <property type="project" value="TreeGrafter"/>
</dbReference>
<reference evidence="5 6" key="1">
    <citation type="submission" date="2019-03" db="EMBL/GenBank/DDBJ databases">
        <title>Genomic Encyclopedia of Type Strains, Phase IV (KMG-IV): sequencing the most valuable type-strain genomes for metagenomic binning, comparative biology and taxonomic classification.</title>
        <authorList>
            <person name="Goeker M."/>
        </authorList>
    </citation>
    <scope>NUCLEOTIDE SEQUENCE [LARGE SCALE GENOMIC DNA]</scope>
    <source>
        <strain evidence="5 6">DSM 100059</strain>
    </source>
</reference>
<dbReference type="PROSITE" id="PS50110">
    <property type="entry name" value="RESPONSE_REGULATORY"/>
    <property type="match status" value="1"/>
</dbReference>